<evidence type="ECO:0008006" key="4">
    <source>
        <dbReference type="Google" id="ProtNLM"/>
    </source>
</evidence>
<dbReference type="EMBL" id="CAOQHR010000006">
    <property type="protein sequence ID" value="CAI6336525.1"/>
    <property type="molecule type" value="Genomic_DNA"/>
</dbReference>
<dbReference type="Proteomes" id="UP001152607">
    <property type="component" value="Unassembled WGS sequence"/>
</dbReference>
<gene>
    <name evidence="2" type="ORF">PDIGIT_LOCUS9628</name>
</gene>
<accession>A0A9W4UID7</accession>
<proteinExistence type="predicted"/>
<name>A0A9W4UID7_9PLEO</name>
<comment type="caution">
    <text evidence="2">The sequence shown here is derived from an EMBL/GenBank/DDBJ whole genome shotgun (WGS) entry which is preliminary data.</text>
</comment>
<evidence type="ECO:0000256" key="1">
    <source>
        <dbReference type="SAM" id="SignalP"/>
    </source>
</evidence>
<sequence length="64" mass="7186">MFNSLGELFGTAYFLVQLLCQLFKCGNTSTANQKRQNLLKCPFHSTIEVNGSSRSYNMCSLSSR</sequence>
<feature type="chain" id="PRO_5040913861" description="Secreted protein" evidence="1">
    <location>
        <begin position="31"/>
        <end position="64"/>
    </location>
</feature>
<evidence type="ECO:0000313" key="3">
    <source>
        <dbReference type="Proteomes" id="UP001152607"/>
    </source>
</evidence>
<feature type="signal peptide" evidence="1">
    <location>
        <begin position="1"/>
        <end position="30"/>
    </location>
</feature>
<organism evidence="2 3">
    <name type="scientific">Periconia digitata</name>
    <dbReference type="NCBI Taxonomy" id="1303443"/>
    <lineage>
        <taxon>Eukaryota</taxon>
        <taxon>Fungi</taxon>
        <taxon>Dikarya</taxon>
        <taxon>Ascomycota</taxon>
        <taxon>Pezizomycotina</taxon>
        <taxon>Dothideomycetes</taxon>
        <taxon>Pleosporomycetidae</taxon>
        <taxon>Pleosporales</taxon>
        <taxon>Massarineae</taxon>
        <taxon>Periconiaceae</taxon>
        <taxon>Periconia</taxon>
    </lineage>
</organism>
<dbReference type="AlphaFoldDB" id="A0A9W4UID7"/>
<protein>
    <recommendedName>
        <fullName evidence="4">Secreted protein</fullName>
    </recommendedName>
</protein>
<evidence type="ECO:0000313" key="2">
    <source>
        <dbReference type="EMBL" id="CAI6336525.1"/>
    </source>
</evidence>
<reference evidence="2" key="1">
    <citation type="submission" date="2023-01" db="EMBL/GenBank/DDBJ databases">
        <authorList>
            <person name="Van Ghelder C."/>
            <person name="Rancurel C."/>
        </authorList>
    </citation>
    <scope>NUCLEOTIDE SEQUENCE</scope>
    <source>
        <strain evidence="2">CNCM I-4278</strain>
    </source>
</reference>
<keyword evidence="1" id="KW-0732">Signal</keyword>
<keyword evidence="3" id="KW-1185">Reference proteome</keyword>